<evidence type="ECO:0000313" key="1">
    <source>
        <dbReference type="EMBL" id="EPS92583.1"/>
    </source>
</evidence>
<name>S8DML5_FOMSC</name>
<accession>S8DML5</accession>
<dbReference type="STRING" id="743788.S8DML5"/>
<organism evidence="1 2">
    <name type="scientific">Fomitopsis schrenkii</name>
    <name type="common">Brown rot fungus</name>
    <dbReference type="NCBI Taxonomy" id="2126942"/>
    <lineage>
        <taxon>Eukaryota</taxon>
        <taxon>Fungi</taxon>
        <taxon>Dikarya</taxon>
        <taxon>Basidiomycota</taxon>
        <taxon>Agaricomycotina</taxon>
        <taxon>Agaricomycetes</taxon>
        <taxon>Polyporales</taxon>
        <taxon>Fomitopsis</taxon>
    </lineage>
</organism>
<evidence type="ECO:0000313" key="2">
    <source>
        <dbReference type="Proteomes" id="UP000015241"/>
    </source>
</evidence>
<dbReference type="OrthoDB" id="3132725at2759"/>
<proteinExistence type="predicted"/>
<dbReference type="InParanoid" id="S8DML5"/>
<dbReference type="EMBL" id="KE504460">
    <property type="protein sequence ID" value="EPS92583.1"/>
    <property type="molecule type" value="Genomic_DNA"/>
</dbReference>
<dbReference type="Proteomes" id="UP000015241">
    <property type="component" value="Unassembled WGS sequence"/>
</dbReference>
<reference evidence="1 2" key="1">
    <citation type="journal article" date="2012" name="Science">
        <title>The Paleozoic origin of enzymatic lignin decomposition reconstructed from 31 fungal genomes.</title>
        <authorList>
            <person name="Floudas D."/>
            <person name="Binder M."/>
            <person name="Riley R."/>
            <person name="Barry K."/>
            <person name="Blanchette R.A."/>
            <person name="Henrissat B."/>
            <person name="Martinez A.T."/>
            <person name="Otillar R."/>
            <person name="Spatafora J.W."/>
            <person name="Yadav J.S."/>
            <person name="Aerts A."/>
            <person name="Benoit I."/>
            <person name="Boyd A."/>
            <person name="Carlson A."/>
            <person name="Copeland A."/>
            <person name="Coutinho P.M."/>
            <person name="de Vries R.P."/>
            <person name="Ferreira P."/>
            <person name="Findley K."/>
            <person name="Foster B."/>
            <person name="Gaskell J."/>
            <person name="Glotzer D."/>
            <person name="Gorecki P."/>
            <person name="Heitman J."/>
            <person name="Hesse C."/>
            <person name="Hori C."/>
            <person name="Igarashi K."/>
            <person name="Jurgens J.A."/>
            <person name="Kallen N."/>
            <person name="Kersten P."/>
            <person name="Kohler A."/>
            <person name="Kuees U."/>
            <person name="Kumar T.K.A."/>
            <person name="Kuo A."/>
            <person name="LaButti K."/>
            <person name="Larrondo L.F."/>
            <person name="Lindquist E."/>
            <person name="Ling A."/>
            <person name="Lombard V."/>
            <person name="Lucas S."/>
            <person name="Lundell T."/>
            <person name="Martin R."/>
            <person name="McLaughlin D.J."/>
            <person name="Morgenstern I."/>
            <person name="Morin E."/>
            <person name="Murat C."/>
            <person name="Nagy L.G."/>
            <person name="Nolan M."/>
            <person name="Ohm R.A."/>
            <person name="Patyshakuliyeva A."/>
            <person name="Rokas A."/>
            <person name="Ruiz-Duenas F.J."/>
            <person name="Sabat G."/>
            <person name="Salamov A."/>
            <person name="Samejima M."/>
            <person name="Schmutz J."/>
            <person name="Slot J.C."/>
            <person name="St John F."/>
            <person name="Stenlid J."/>
            <person name="Sun H."/>
            <person name="Sun S."/>
            <person name="Syed K."/>
            <person name="Tsang A."/>
            <person name="Wiebenga A."/>
            <person name="Young D."/>
            <person name="Pisabarro A."/>
            <person name="Eastwood D.C."/>
            <person name="Martin F."/>
            <person name="Cullen D."/>
            <person name="Grigoriev I.V."/>
            <person name="Hibbett D.S."/>
        </authorList>
    </citation>
    <scope>NUCLEOTIDE SEQUENCE</scope>
    <source>
        <strain evidence="2">FP-58527</strain>
    </source>
</reference>
<protein>
    <submittedName>
        <fullName evidence="1">Uncharacterized protein</fullName>
    </submittedName>
</protein>
<gene>
    <name evidence="1" type="ORF">FOMPIDRAFT_1056731</name>
</gene>
<dbReference type="AlphaFoldDB" id="S8DML5"/>
<dbReference type="HOGENOM" id="CLU_100311_0_0_1"/>
<keyword evidence="2" id="KW-1185">Reference proteome</keyword>
<sequence length="217" mass="25419">MADRELRMAGGVDISGPDVEAAVAEVEEPDGMDARLSNFWFQMLFDVMRKAPNPRSCVLPSYMDMKPIECTQIEEDFFKTFELPFRQVRYKVVEFDYWQNTMFNRFFPPRSSVLPPNLQNFPSCQYFKDYTALMGHVTKADSVEIRNALRERWNRLYWLPITGYDRMWVTRTTMSGHHVTLPDGYNRSAPQIAFNPLYFKHGETLVTLRGAVDQYPE</sequence>